<evidence type="ECO:0000313" key="5">
    <source>
        <dbReference type="Proteomes" id="UP000824090"/>
    </source>
</evidence>
<dbReference type="InterPro" id="IPR019734">
    <property type="entry name" value="TPR_rpt"/>
</dbReference>
<evidence type="ECO:0000259" key="3">
    <source>
        <dbReference type="PROSITE" id="PS50076"/>
    </source>
</evidence>
<dbReference type="InterPro" id="IPR036869">
    <property type="entry name" value="J_dom_sf"/>
</dbReference>
<accession>A0A9D1I3U7</accession>
<dbReference type="EMBL" id="DVMP01000163">
    <property type="protein sequence ID" value="HIU26673.1"/>
    <property type="molecule type" value="Genomic_DNA"/>
</dbReference>
<keyword evidence="2" id="KW-0802">TPR repeat</keyword>
<keyword evidence="1" id="KW-0235">DNA replication</keyword>
<dbReference type="Gene3D" id="1.10.287.110">
    <property type="entry name" value="DnaJ domain"/>
    <property type="match status" value="1"/>
</dbReference>
<dbReference type="CDD" id="cd06257">
    <property type="entry name" value="DnaJ"/>
    <property type="match status" value="1"/>
</dbReference>
<comment type="caution">
    <text evidence="4">The sequence shown here is derived from an EMBL/GenBank/DDBJ whole genome shotgun (WGS) entry which is preliminary data.</text>
</comment>
<dbReference type="PANTHER" id="PTHR24074">
    <property type="entry name" value="CO-CHAPERONE PROTEIN DJLA"/>
    <property type="match status" value="1"/>
</dbReference>
<dbReference type="InterPro" id="IPR001623">
    <property type="entry name" value="DnaJ_domain"/>
</dbReference>
<dbReference type="Proteomes" id="UP000824090">
    <property type="component" value="Unassembled WGS sequence"/>
</dbReference>
<dbReference type="PROSITE" id="PS50076">
    <property type="entry name" value="DNAJ_2"/>
    <property type="match status" value="1"/>
</dbReference>
<protein>
    <submittedName>
        <fullName evidence="4">DnaJ domain-containing protein</fullName>
    </submittedName>
</protein>
<organism evidence="4 5">
    <name type="scientific">Candidatus Allocopromorpha excrementigallinarum</name>
    <dbReference type="NCBI Taxonomy" id="2840742"/>
    <lineage>
        <taxon>Bacteria</taxon>
        <taxon>Bacillati</taxon>
        <taxon>Bacillota</taxon>
        <taxon>Clostridia</taxon>
        <taxon>Eubacteriales</taxon>
        <taxon>Eubacteriaceae</taxon>
        <taxon>Eubacteriaceae incertae sedis</taxon>
        <taxon>Candidatus Allocopromorpha</taxon>
    </lineage>
</organism>
<evidence type="ECO:0000313" key="4">
    <source>
        <dbReference type="EMBL" id="HIU26673.1"/>
    </source>
</evidence>
<dbReference type="Gene3D" id="1.25.40.10">
    <property type="entry name" value="Tetratricopeptide repeat domain"/>
    <property type="match status" value="1"/>
</dbReference>
<dbReference type="SMART" id="SM00271">
    <property type="entry name" value="DnaJ"/>
    <property type="match status" value="1"/>
</dbReference>
<sequence length="183" mass="20728">MNPYEVLGVSEGASEEEIKKAYKELVKKYHPDRYQNNPLSDLAEEKLQEINEAYDMLMKGQGRSGGGVGSADYAQVRRHIDSGNLRAAEKILNSTRDRSAEWFFLSGMLSYRKGWYDDAVNKLQTATSMDPNNIEYSQAYGRIINMGGQYQNQAYGRGYGRNDDMCCQALQCYICFDCCCDAI</sequence>
<reference evidence="4" key="1">
    <citation type="submission" date="2020-10" db="EMBL/GenBank/DDBJ databases">
        <authorList>
            <person name="Gilroy R."/>
        </authorList>
    </citation>
    <scope>NUCLEOTIDE SEQUENCE</scope>
    <source>
        <strain evidence="4">ChiHcec3-6078</strain>
    </source>
</reference>
<name>A0A9D1I3U7_9FIRM</name>
<dbReference type="InterPro" id="IPR050817">
    <property type="entry name" value="DjlA_DnaK_co-chaperone"/>
</dbReference>
<dbReference type="InterPro" id="IPR011990">
    <property type="entry name" value="TPR-like_helical_dom_sf"/>
</dbReference>
<reference evidence="4" key="2">
    <citation type="journal article" date="2021" name="PeerJ">
        <title>Extensive microbial diversity within the chicken gut microbiome revealed by metagenomics and culture.</title>
        <authorList>
            <person name="Gilroy R."/>
            <person name="Ravi A."/>
            <person name="Getino M."/>
            <person name="Pursley I."/>
            <person name="Horton D.L."/>
            <person name="Alikhan N.F."/>
            <person name="Baker D."/>
            <person name="Gharbi K."/>
            <person name="Hall N."/>
            <person name="Watson M."/>
            <person name="Adriaenssens E.M."/>
            <person name="Foster-Nyarko E."/>
            <person name="Jarju S."/>
            <person name="Secka A."/>
            <person name="Antonio M."/>
            <person name="Oren A."/>
            <person name="Chaudhuri R.R."/>
            <person name="La Ragione R."/>
            <person name="Hildebrand F."/>
            <person name="Pallen M.J."/>
        </authorList>
    </citation>
    <scope>NUCLEOTIDE SEQUENCE</scope>
    <source>
        <strain evidence="4">ChiHcec3-6078</strain>
    </source>
</reference>
<dbReference type="AlphaFoldDB" id="A0A9D1I3U7"/>
<dbReference type="PROSITE" id="PS50005">
    <property type="entry name" value="TPR"/>
    <property type="match status" value="1"/>
</dbReference>
<evidence type="ECO:0000256" key="2">
    <source>
        <dbReference type="PROSITE-ProRule" id="PRU00339"/>
    </source>
</evidence>
<dbReference type="SUPFAM" id="SSF46565">
    <property type="entry name" value="Chaperone J-domain"/>
    <property type="match status" value="1"/>
</dbReference>
<feature type="repeat" description="TPR" evidence="2">
    <location>
        <begin position="100"/>
        <end position="133"/>
    </location>
</feature>
<dbReference type="GO" id="GO:0006260">
    <property type="term" value="P:DNA replication"/>
    <property type="evidence" value="ECO:0007669"/>
    <property type="project" value="UniProtKB-KW"/>
</dbReference>
<gene>
    <name evidence="4" type="ORF">IAC50_09295</name>
</gene>
<dbReference type="PRINTS" id="PR00625">
    <property type="entry name" value="JDOMAIN"/>
</dbReference>
<dbReference type="Pfam" id="PF00226">
    <property type="entry name" value="DnaJ"/>
    <property type="match status" value="1"/>
</dbReference>
<feature type="domain" description="J" evidence="3">
    <location>
        <begin position="2"/>
        <end position="84"/>
    </location>
</feature>
<dbReference type="SUPFAM" id="SSF48452">
    <property type="entry name" value="TPR-like"/>
    <property type="match status" value="1"/>
</dbReference>
<evidence type="ECO:0000256" key="1">
    <source>
        <dbReference type="ARBA" id="ARBA00022705"/>
    </source>
</evidence>
<proteinExistence type="predicted"/>